<name>A0AA87ZNN4_FICCA</name>
<protein>
    <submittedName>
        <fullName evidence="1">Uncharacterized protein</fullName>
    </submittedName>
</protein>
<organism evidence="1 2">
    <name type="scientific">Ficus carica</name>
    <name type="common">Common fig</name>
    <dbReference type="NCBI Taxonomy" id="3494"/>
    <lineage>
        <taxon>Eukaryota</taxon>
        <taxon>Viridiplantae</taxon>
        <taxon>Streptophyta</taxon>
        <taxon>Embryophyta</taxon>
        <taxon>Tracheophyta</taxon>
        <taxon>Spermatophyta</taxon>
        <taxon>Magnoliopsida</taxon>
        <taxon>eudicotyledons</taxon>
        <taxon>Gunneridae</taxon>
        <taxon>Pentapetalae</taxon>
        <taxon>rosids</taxon>
        <taxon>fabids</taxon>
        <taxon>Rosales</taxon>
        <taxon>Moraceae</taxon>
        <taxon>Ficeae</taxon>
        <taxon>Ficus</taxon>
    </lineage>
</organism>
<evidence type="ECO:0000313" key="1">
    <source>
        <dbReference type="EMBL" id="GMN35625.1"/>
    </source>
</evidence>
<gene>
    <name evidence="1" type="ORF">TIFTF001_005409</name>
</gene>
<proteinExistence type="predicted"/>
<accession>A0AA87ZNN4</accession>
<reference evidence="1" key="1">
    <citation type="submission" date="2023-07" db="EMBL/GenBank/DDBJ databases">
        <title>draft genome sequence of fig (Ficus carica).</title>
        <authorList>
            <person name="Takahashi T."/>
            <person name="Nishimura K."/>
        </authorList>
    </citation>
    <scope>NUCLEOTIDE SEQUENCE</scope>
</reference>
<sequence length="50" mass="5485">MLPTKNFCSLAPVTMILAMQSASKGRGSLSRSLKVNLDFDEVTPGRLQFQ</sequence>
<evidence type="ECO:0000313" key="2">
    <source>
        <dbReference type="Proteomes" id="UP001187192"/>
    </source>
</evidence>
<comment type="caution">
    <text evidence="1">The sequence shown here is derived from an EMBL/GenBank/DDBJ whole genome shotgun (WGS) entry which is preliminary data.</text>
</comment>
<dbReference type="Proteomes" id="UP001187192">
    <property type="component" value="Unassembled WGS sequence"/>
</dbReference>
<dbReference type="AlphaFoldDB" id="A0AA87ZNN4"/>
<dbReference type="EMBL" id="BTGU01000005">
    <property type="protein sequence ID" value="GMN35625.1"/>
    <property type="molecule type" value="Genomic_DNA"/>
</dbReference>
<keyword evidence="2" id="KW-1185">Reference proteome</keyword>